<evidence type="ECO:0000259" key="1">
    <source>
        <dbReference type="Pfam" id="PF10536"/>
    </source>
</evidence>
<name>A0A1Q3BKT0_CEPFO</name>
<organism evidence="2 3">
    <name type="scientific">Cephalotus follicularis</name>
    <name type="common">Albany pitcher plant</name>
    <dbReference type="NCBI Taxonomy" id="3775"/>
    <lineage>
        <taxon>Eukaryota</taxon>
        <taxon>Viridiplantae</taxon>
        <taxon>Streptophyta</taxon>
        <taxon>Embryophyta</taxon>
        <taxon>Tracheophyta</taxon>
        <taxon>Spermatophyta</taxon>
        <taxon>Magnoliopsida</taxon>
        <taxon>eudicotyledons</taxon>
        <taxon>Gunneridae</taxon>
        <taxon>Pentapetalae</taxon>
        <taxon>rosids</taxon>
        <taxon>fabids</taxon>
        <taxon>Oxalidales</taxon>
        <taxon>Cephalotaceae</taxon>
        <taxon>Cephalotus</taxon>
    </lineage>
</organism>
<dbReference type="OrthoDB" id="1728830at2759"/>
<keyword evidence="3" id="KW-1185">Reference proteome</keyword>
<dbReference type="InterPro" id="IPR019557">
    <property type="entry name" value="AminoTfrase-like_pln_mobile"/>
</dbReference>
<dbReference type="PANTHER" id="PTHR46033">
    <property type="entry name" value="PROTEIN MAIN-LIKE 2"/>
    <property type="match status" value="1"/>
</dbReference>
<comment type="caution">
    <text evidence="2">The sequence shown here is derived from an EMBL/GenBank/DDBJ whole genome shotgun (WGS) entry which is preliminary data.</text>
</comment>
<reference evidence="3" key="1">
    <citation type="submission" date="2016-04" db="EMBL/GenBank/DDBJ databases">
        <title>Cephalotus genome sequencing.</title>
        <authorList>
            <person name="Fukushima K."/>
            <person name="Hasebe M."/>
            <person name="Fang X."/>
        </authorList>
    </citation>
    <scope>NUCLEOTIDE SEQUENCE [LARGE SCALE GENOMIC DNA]</scope>
    <source>
        <strain evidence="3">cv. St1</strain>
    </source>
</reference>
<dbReference type="GO" id="GO:0010073">
    <property type="term" value="P:meristem maintenance"/>
    <property type="evidence" value="ECO:0007669"/>
    <property type="project" value="InterPro"/>
</dbReference>
<dbReference type="Proteomes" id="UP000187406">
    <property type="component" value="Unassembled WGS sequence"/>
</dbReference>
<dbReference type="EMBL" id="BDDD01000647">
    <property type="protein sequence ID" value="GAV68630.1"/>
    <property type="molecule type" value="Genomic_DNA"/>
</dbReference>
<proteinExistence type="predicted"/>
<accession>A0A1Q3BKT0</accession>
<dbReference type="PANTHER" id="PTHR46033:SF67">
    <property type="entry name" value="AMINOTRANSFERASE-LIKE, PLANT MOBILE DOMAIN FAMILY PROTEIN"/>
    <property type="match status" value="1"/>
</dbReference>
<sequence>RPYTKTLNNWDFPKFYEGKGMWVSVDPDLDDELQSFARCLRGSELVGLNCIEQYLPHRVAKQFGLDQDLPGYVARANDSANSREIAWSNYSRPISDVKLYIPSRLFEADVTWKQSALVLQTASNGILHS</sequence>
<evidence type="ECO:0000313" key="3">
    <source>
        <dbReference type="Proteomes" id="UP000187406"/>
    </source>
</evidence>
<gene>
    <name evidence="2" type="ORF">CFOL_v3_12133</name>
</gene>
<evidence type="ECO:0000313" key="2">
    <source>
        <dbReference type="EMBL" id="GAV68630.1"/>
    </source>
</evidence>
<feature type="non-terminal residue" evidence="2">
    <location>
        <position position="1"/>
    </location>
</feature>
<dbReference type="Pfam" id="PF10536">
    <property type="entry name" value="PMD"/>
    <property type="match status" value="1"/>
</dbReference>
<protein>
    <submittedName>
        <fullName evidence="2">PMD domain-containing protein</fullName>
    </submittedName>
</protein>
<dbReference type="AlphaFoldDB" id="A0A1Q3BKT0"/>
<dbReference type="InterPro" id="IPR044824">
    <property type="entry name" value="MAIN-like"/>
</dbReference>
<feature type="domain" description="Aminotransferase-like plant mobile" evidence="1">
    <location>
        <begin position="1"/>
        <end position="111"/>
    </location>
</feature>
<dbReference type="InParanoid" id="A0A1Q3BKT0"/>